<proteinExistence type="predicted"/>
<dbReference type="GO" id="GO:0043565">
    <property type="term" value="F:sequence-specific DNA binding"/>
    <property type="evidence" value="ECO:0007669"/>
    <property type="project" value="InterPro"/>
</dbReference>
<dbReference type="Pfam" id="PF13181">
    <property type="entry name" value="TPR_8"/>
    <property type="match status" value="1"/>
</dbReference>
<keyword evidence="5" id="KW-0472">Membrane</keyword>
<feature type="transmembrane region" description="Helical" evidence="5">
    <location>
        <begin position="131"/>
        <end position="151"/>
    </location>
</feature>
<dbReference type="Gene3D" id="3.40.50.10070">
    <property type="entry name" value="TolB, N-terminal domain"/>
    <property type="match status" value="1"/>
</dbReference>
<dbReference type="OrthoDB" id="358279at2"/>
<keyword evidence="1" id="KW-0805">Transcription regulation</keyword>
<evidence type="ECO:0000313" key="8">
    <source>
        <dbReference type="Proteomes" id="UP000218267"/>
    </source>
</evidence>
<evidence type="ECO:0000256" key="3">
    <source>
        <dbReference type="ARBA" id="ARBA00023163"/>
    </source>
</evidence>
<evidence type="ECO:0000259" key="6">
    <source>
        <dbReference type="PROSITE" id="PS01124"/>
    </source>
</evidence>
<dbReference type="SMART" id="SM00028">
    <property type="entry name" value="TPR"/>
    <property type="match status" value="5"/>
</dbReference>
<dbReference type="PROSITE" id="PS50005">
    <property type="entry name" value="TPR"/>
    <property type="match status" value="2"/>
</dbReference>
<dbReference type="Gene3D" id="1.10.10.60">
    <property type="entry name" value="Homeodomain-like"/>
    <property type="match status" value="1"/>
</dbReference>
<dbReference type="EMBL" id="AP018042">
    <property type="protein sequence ID" value="BAX82524.1"/>
    <property type="molecule type" value="Genomic_DNA"/>
</dbReference>
<feature type="domain" description="HTH araC/xylS-type" evidence="6">
    <location>
        <begin position="13"/>
        <end position="112"/>
    </location>
</feature>
<keyword evidence="3" id="KW-0804">Transcription</keyword>
<feature type="repeat" description="TPR" evidence="4">
    <location>
        <begin position="459"/>
        <end position="492"/>
    </location>
</feature>
<keyword evidence="2" id="KW-0238">DNA-binding</keyword>
<dbReference type="PANTHER" id="PTHR43280">
    <property type="entry name" value="ARAC-FAMILY TRANSCRIPTIONAL REGULATOR"/>
    <property type="match status" value="1"/>
</dbReference>
<dbReference type="SUPFAM" id="SSF48452">
    <property type="entry name" value="TPR-like"/>
    <property type="match status" value="2"/>
</dbReference>
<keyword evidence="5" id="KW-0812">Transmembrane</keyword>
<evidence type="ECO:0000256" key="4">
    <source>
        <dbReference type="PROSITE-ProRule" id="PRU00339"/>
    </source>
</evidence>
<dbReference type="InterPro" id="IPR009057">
    <property type="entry name" value="Homeodomain-like_sf"/>
</dbReference>
<dbReference type="Pfam" id="PF12833">
    <property type="entry name" value="HTH_18"/>
    <property type="match status" value="1"/>
</dbReference>
<dbReference type="PROSITE" id="PS00041">
    <property type="entry name" value="HTH_ARAC_FAMILY_1"/>
    <property type="match status" value="1"/>
</dbReference>
<organism evidence="7 8">
    <name type="scientific">Labilibaculum antarcticum</name>
    <dbReference type="NCBI Taxonomy" id="1717717"/>
    <lineage>
        <taxon>Bacteria</taxon>
        <taxon>Pseudomonadati</taxon>
        <taxon>Bacteroidota</taxon>
        <taxon>Bacteroidia</taxon>
        <taxon>Marinilabiliales</taxon>
        <taxon>Marinifilaceae</taxon>
        <taxon>Labilibaculum</taxon>
    </lineage>
</organism>
<accession>A0A1Y1CQJ1</accession>
<evidence type="ECO:0000313" key="7">
    <source>
        <dbReference type="EMBL" id="BAX82524.1"/>
    </source>
</evidence>
<evidence type="ECO:0000256" key="2">
    <source>
        <dbReference type="ARBA" id="ARBA00023125"/>
    </source>
</evidence>
<dbReference type="RefSeq" id="WP_096432912.1">
    <property type="nucleotide sequence ID" value="NZ_AP018042.1"/>
</dbReference>
<dbReference type="InterPro" id="IPR011990">
    <property type="entry name" value="TPR-like_helical_dom_sf"/>
</dbReference>
<dbReference type="InterPro" id="IPR018062">
    <property type="entry name" value="HTH_AraC-typ_CS"/>
</dbReference>
<evidence type="ECO:0000256" key="1">
    <source>
        <dbReference type="ARBA" id="ARBA00023015"/>
    </source>
</evidence>
<evidence type="ECO:0000256" key="5">
    <source>
        <dbReference type="SAM" id="Phobius"/>
    </source>
</evidence>
<dbReference type="AlphaFoldDB" id="A0A1Y1CQJ1"/>
<feature type="repeat" description="TPR" evidence="4">
    <location>
        <begin position="384"/>
        <end position="417"/>
    </location>
</feature>
<keyword evidence="5" id="KW-1133">Transmembrane helix</keyword>
<gene>
    <name evidence="7" type="ORF">ALGA_4233</name>
</gene>
<dbReference type="PANTHER" id="PTHR43280:SF2">
    <property type="entry name" value="HTH-TYPE TRANSCRIPTIONAL REGULATOR EXSA"/>
    <property type="match status" value="1"/>
</dbReference>
<dbReference type="GO" id="GO:0003700">
    <property type="term" value="F:DNA-binding transcription factor activity"/>
    <property type="evidence" value="ECO:0007669"/>
    <property type="project" value="InterPro"/>
</dbReference>
<reference evidence="7 8" key="1">
    <citation type="journal article" date="2018" name="Mar. Genomics">
        <title>Complete genome sequence of Marinifilaceae bacterium strain SPP2, isolated from the Antarctic marine sediment.</title>
        <authorList>
            <person name="Watanabe M."/>
            <person name="Kojima H."/>
            <person name="Fukui M."/>
        </authorList>
    </citation>
    <scope>NUCLEOTIDE SEQUENCE [LARGE SCALE GENOMIC DNA]</scope>
    <source>
        <strain evidence="7 8">SPP2</strain>
    </source>
</reference>
<dbReference type="InterPro" id="IPR018060">
    <property type="entry name" value="HTH_AraC"/>
</dbReference>
<dbReference type="Gene3D" id="1.25.40.10">
    <property type="entry name" value="Tetratricopeptide repeat domain"/>
    <property type="match status" value="2"/>
</dbReference>
<dbReference type="SUPFAM" id="SSF46689">
    <property type="entry name" value="Homeodomain-like"/>
    <property type="match status" value="1"/>
</dbReference>
<dbReference type="PROSITE" id="PS01124">
    <property type="entry name" value="HTH_ARAC_FAMILY_2"/>
    <property type="match status" value="1"/>
</dbReference>
<keyword evidence="4" id="KW-0802">TPR repeat</keyword>
<dbReference type="InterPro" id="IPR019734">
    <property type="entry name" value="TPR_rpt"/>
</dbReference>
<dbReference type="Proteomes" id="UP000218267">
    <property type="component" value="Chromosome"/>
</dbReference>
<keyword evidence="8" id="KW-1185">Reference proteome</keyword>
<reference evidence="8" key="2">
    <citation type="journal article" date="2020" name="Antonie Van Leeuwenhoek">
        <title>Labilibaculum antarcticum sp. nov., a novel facultative anaerobic, psychrotorelant bacterium isolated from marine sediment of Antarctica.</title>
        <authorList>
            <person name="Watanabe M."/>
            <person name="Kojima H."/>
            <person name="Fukui M."/>
        </authorList>
    </citation>
    <scope>NUCLEOTIDE SEQUENCE [LARGE SCALE GENOMIC DNA]</scope>
    <source>
        <strain evidence="8">SPP2</strain>
    </source>
</reference>
<name>A0A1Y1CQJ1_9BACT</name>
<sequence length="686" mass="79422">MPNQLPAENEFLLKITEIIEKNISNDQFGVSELADEVGMSRSNLLRKIKKLTNLSVSQFVREVRLRNAMEFLKQNSLTVSEISYQVGFSSVSYFIKCFRELYGYPPGETGKQETEKQEEAPLVVPKSGKKLGVVPVVISLFTIAVLVFFLLKPASPEKIEIEKSIAVLPFKNDSNDSSNVYFINGLMESVLSNLQKIEDVRVISRTSVEKYRNSTKTITEIAEELNVSYFVEGSGQKIGDQILLNIQLIKASNDNHLWAEQYNREAKDVFGLQNEIAKKIAKEIELIITPEEVKQIDKVPTENLEAYDYFLKGLDLFHSGKREGLEESITYFQKAIEHDPKFARAYADIAMAYYYLDIARAEKIHTAKINENADKALLFDSKLPQSLIAKALYYMNKHEFEKAVPYLEKALHYNPNSALVINFLSDYYTTYMPNTGKYLEYALKGVRLDIAAQDSVTASYIYLHLSNAFVQTGFVNEAELYINKSLDYNPQNMFSEYVKAYILYAKNKDLPRTRDLLLAVFEKDTTRLDVLQEIGKVYYYLRDYETSYAYYKHFIAAKEKYNLSIYPQENSKIARVYAEMGMKEESEKLLKAYFEYASNDKSIYKNASLAIYYAQKDDEEKALKYLQLFSEEENLQYWLLLFLEIDPLVDNIKDLPEFKKIMKRIKNTFWENHKEIKLALENKELL</sequence>
<dbReference type="KEGG" id="mbas:ALGA_4233"/>
<dbReference type="SMART" id="SM00342">
    <property type="entry name" value="HTH_ARAC"/>
    <property type="match status" value="1"/>
</dbReference>
<protein>
    <submittedName>
        <fullName evidence="7">AraC family transcriptional regulator</fullName>
    </submittedName>
</protein>